<dbReference type="InterPro" id="IPR050266">
    <property type="entry name" value="AB_hydrolase_sf"/>
</dbReference>
<dbReference type="OrthoDB" id="9801400at2"/>
<dbReference type="KEGG" id="maqu:Maq22A_2p40635"/>
<dbReference type="Pfam" id="PF00561">
    <property type="entry name" value="Abhydrolase_1"/>
    <property type="match status" value="1"/>
</dbReference>
<evidence type="ECO:0000313" key="3">
    <source>
        <dbReference type="Proteomes" id="UP000061432"/>
    </source>
</evidence>
<dbReference type="InterPro" id="IPR000073">
    <property type="entry name" value="AB_hydrolase_1"/>
</dbReference>
<organism evidence="2 3">
    <name type="scientific">Methylobacterium aquaticum</name>
    <dbReference type="NCBI Taxonomy" id="270351"/>
    <lineage>
        <taxon>Bacteria</taxon>
        <taxon>Pseudomonadati</taxon>
        <taxon>Pseudomonadota</taxon>
        <taxon>Alphaproteobacteria</taxon>
        <taxon>Hyphomicrobiales</taxon>
        <taxon>Methylobacteriaceae</taxon>
        <taxon>Methylobacterium</taxon>
    </lineage>
</organism>
<dbReference type="SUPFAM" id="SSF53474">
    <property type="entry name" value="alpha/beta-Hydrolases"/>
    <property type="match status" value="1"/>
</dbReference>
<dbReference type="PATRIC" id="fig|270351.10.peg.7050"/>
<feature type="domain" description="AB hydrolase-1" evidence="1">
    <location>
        <begin position="51"/>
        <end position="278"/>
    </location>
</feature>
<dbReference type="GO" id="GO:0016787">
    <property type="term" value="F:hydrolase activity"/>
    <property type="evidence" value="ECO:0007669"/>
    <property type="project" value="UniProtKB-KW"/>
</dbReference>
<protein>
    <submittedName>
        <fullName evidence="2">Alpha/beta hydrolase</fullName>
    </submittedName>
</protein>
<dbReference type="PANTHER" id="PTHR43798:SF33">
    <property type="entry name" value="HYDROLASE, PUTATIVE (AFU_ORTHOLOGUE AFUA_2G14860)-RELATED"/>
    <property type="match status" value="1"/>
</dbReference>
<keyword evidence="2" id="KW-0378">Hydrolase</keyword>
<dbReference type="AlphaFoldDB" id="A0A0C6FWF0"/>
<dbReference type="Gene3D" id="3.40.50.1820">
    <property type="entry name" value="alpha/beta hydrolase"/>
    <property type="match status" value="1"/>
</dbReference>
<dbReference type="PANTHER" id="PTHR43798">
    <property type="entry name" value="MONOACYLGLYCEROL LIPASE"/>
    <property type="match status" value="1"/>
</dbReference>
<proteinExistence type="predicted"/>
<reference evidence="3" key="2">
    <citation type="submission" date="2015-01" db="EMBL/GenBank/DDBJ databases">
        <title>Complete genome sequence of Methylobacterium aquaticum strain 22A.</title>
        <authorList>
            <person name="Tani A."/>
            <person name="Ogura Y."/>
            <person name="Hayashi T."/>
        </authorList>
    </citation>
    <scope>NUCLEOTIDE SEQUENCE [LARGE SCALE GENOMIC DNA]</scope>
    <source>
        <strain evidence="3">MA-22A</strain>
        <plasmid evidence="3">Plasmid pMaq22A_2p DNA</plasmid>
    </source>
</reference>
<evidence type="ECO:0000313" key="2">
    <source>
        <dbReference type="EMBL" id="BAQ49919.1"/>
    </source>
</evidence>
<dbReference type="GO" id="GO:0016020">
    <property type="term" value="C:membrane"/>
    <property type="evidence" value="ECO:0007669"/>
    <property type="project" value="TreeGrafter"/>
</dbReference>
<keyword evidence="2" id="KW-0614">Plasmid</keyword>
<gene>
    <name evidence="2" type="ORF">Maq22A_2p40635</name>
</gene>
<accession>A0A0C6FWF0</accession>
<name>A0A0C6FWF0_9HYPH</name>
<sequence>MPHPHASAPLAAGAHSLVIDGVRQQVRVAGQGPCCIVHAGGPGIDAGYLRMPLLERHLTMVYLDPIGTGASGRLPSHPMGYTVDRFADQVLAFVEATGLDTPFLLGHSHGAFVVLQAALKRPGATSGLILHAGAAWTGGDFMAAASAEIDRFVDRNVGTREAEEVRKAWAALPEIRSDEDYTAVLRGLLPAYVSDHQRCRDVLDVLRSQLCATMLIGDRTPFDVRDALPGLAVPTLVLAGAADFILGPRHAAILAGTLPHARLVTFGSSGHFAHLEEPDAFADAVIRFTQDPGSGLP</sequence>
<dbReference type="InterPro" id="IPR029058">
    <property type="entry name" value="AB_hydrolase_fold"/>
</dbReference>
<dbReference type="EMBL" id="AP014706">
    <property type="protein sequence ID" value="BAQ49919.1"/>
    <property type="molecule type" value="Genomic_DNA"/>
</dbReference>
<dbReference type="Proteomes" id="UP000061432">
    <property type="component" value="Plasmid pMaq22A_2p"/>
</dbReference>
<geneLocation type="plasmid" evidence="3">
    <name>pMaq22A_2p DNA</name>
</geneLocation>
<evidence type="ECO:0000259" key="1">
    <source>
        <dbReference type="Pfam" id="PF00561"/>
    </source>
</evidence>
<reference evidence="2 3" key="1">
    <citation type="journal article" date="2015" name="Genome Announc.">
        <title>Complete Genome Sequence of Methylobacterium aquaticum Strain 22A, Isolated from Racomitrium japonicum Moss.</title>
        <authorList>
            <person name="Tani A."/>
            <person name="Ogura Y."/>
            <person name="Hayashi T."/>
            <person name="Kimbara K."/>
        </authorList>
    </citation>
    <scope>NUCLEOTIDE SEQUENCE [LARGE SCALE GENOMIC DNA]</scope>
    <source>
        <strain evidence="2 3">MA-22A</strain>
        <plasmid evidence="3">Plasmid pMaq22A_2p DNA</plasmid>
    </source>
</reference>